<dbReference type="Gene3D" id="6.20.330.10">
    <property type="match status" value="1"/>
</dbReference>
<comment type="subcellular location">
    <subcellularLocation>
        <location evidence="1">Membrane</location>
    </subcellularLocation>
</comment>
<evidence type="ECO:0000256" key="1">
    <source>
        <dbReference type="ARBA" id="ARBA00004370"/>
    </source>
</evidence>
<evidence type="ECO:0000256" key="4">
    <source>
        <dbReference type="ARBA" id="ARBA00022801"/>
    </source>
</evidence>
<dbReference type="InterPro" id="IPR029045">
    <property type="entry name" value="ClpP/crotonase-like_dom_sf"/>
</dbReference>
<comment type="similarity">
    <text evidence="2">Belongs to the peptidase S49 family.</text>
</comment>
<dbReference type="Gene3D" id="3.90.226.10">
    <property type="entry name" value="2-enoyl-CoA Hydratase, Chain A, domain 1"/>
    <property type="match status" value="3"/>
</dbReference>
<dbReference type="GO" id="GO:0016020">
    <property type="term" value="C:membrane"/>
    <property type="evidence" value="ECO:0007669"/>
    <property type="project" value="UniProtKB-SubCell"/>
</dbReference>
<evidence type="ECO:0000256" key="5">
    <source>
        <dbReference type="ARBA" id="ARBA00022825"/>
    </source>
</evidence>
<evidence type="ECO:0000256" key="2">
    <source>
        <dbReference type="ARBA" id="ARBA00008683"/>
    </source>
</evidence>
<name>A0A532UQ10_UNCT6</name>
<feature type="domain" description="Peptidase S49" evidence="7">
    <location>
        <begin position="314"/>
        <end position="452"/>
    </location>
</feature>
<dbReference type="CDD" id="cd07023">
    <property type="entry name" value="S49_Sppa_N_C"/>
    <property type="match status" value="1"/>
</dbReference>
<feature type="domain" description="Peptidase S49" evidence="7">
    <location>
        <begin position="577"/>
        <end position="726"/>
    </location>
</feature>
<proteinExistence type="inferred from homology"/>
<dbReference type="InterPro" id="IPR004635">
    <property type="entry name" value="Pept_S49_SppA"/>
</dbReference>
<dbReference type="InterPro" id="IPR047217">
    <property type="entry name" value="S49_SppA_67K_type_N"/>
</dbReference>
<dbReference type="InterPro" id="IPR002142">
    <property type="entry name" value="Peptidase_S49"/>
</dbReference>
<dbReference type="GO" id="GO:0008236">
    <property type="term" value="F:serine-type peptidase activity"/>
    <property type="evidence" value="ECO:0007669"/>
    <property type="project" value="UniProtKB-KW"/>
</dbReference>
<reference evidence="8 9" key="1">
    <citation type="submission" date="2017-06" db="EMBL/GenBank/DDBJ databases">
        <title>Novel microbial phyla capable of carbon fixation and sulfur reduction in deep-sea sediments.</title>
        <authorList>
            <person name="Huang J."/>
            <person name="Baker B."/>
            <person name="Wang Y."/>
        </authorList>
    </citation>
    <scope>NUCLEOTIDE SEQUENCE [LARGE SCALE GENOMIC DNA]</scope>
    <source>
        <strain evidence="8">B3_TA06</strain>
    </source>
</reference>
<gene>
    <name evidence="8" type="primary">sppA</name>
    <name evidence="8" type="ORF">CEE36_11275</name>
</gene>
<dbReference type="PANTHER" id="PTHR33209:SF1">
    <property type="entry name" value="PEPTIDASE S49 DOMAIN-CONTAINING PROTEIN"/>
    <property type="match status" value="1"/>
</dbReference>
<organism evidence="8 9">
    <name type="scientific">candidate division TA06 bacterium B3_TA06</name>
    <dbReference type="NCBI Taxonomy" id="2012487"/>
    <lineage>
        <taxon>Bacteria</taxon>
        <taxon>Bacteria division TA06</taxon>
    </lineage>
</organism>
<dbReference type="NCBIfam" id="TIGR00706">
    <property type="entry name" value="SppA_dom"/>
    <property type="match status" value="1"/>
</dbReference>
<dbReference type="PANTHER" id="PTHR33209">
    <property type="entry name" value="PROTEASE 4"/>
    <property type="match status" value="1"/>
</dbReference>
<dbReference type="CDD" id="cd07018">
    <property type="entry name" value="S49_SppA_67K_type"/>
    <property type="match status" value="1"/>
</dbReference>
<dbReference type="Proteomes" id="UP000317778">
    <property type="component" value="Unassembled WGS sequence"/>
</dbReference>
<dbReference type="SUPFAM" id="SSF52096">
    <property type="entry name" value="ClpP/crotonase"/>
    <property type="match status" value="2"/>
</dbReference>
<evidence type="ECO:0000313" key="8">
    <source>
        <dbReference type="EMBL" id="TKJ36887.1"/>
    </source>
</evidence>
<protein>
    <submittedName>
        <fullName evidence="8">Signal peptide peptidase SppA</fullName>
    </submittedName>
</protein>
<dbReference type="Gene3D" id="2.40.160.60">
    <property type="entry name" value="Outer membrane protein transport protein (OMPP1/FadL/TodX)"/>
    <property type="match status" value="1"/>
</dbReference>
<sequence>MGQALILLAAGLGFFSSSSVSFVERSDAIWTNPAGLGLHSEGVELQSGFSLFEDTPNLRFGLSAGAGGFGYRTGDSTGVTGVWSAGLALPLGKRFRLGGAYNWGEQKFWNFGVQSNPLNWLALGAALQTGETPTIIGGLGVRPFTDRVTLFSDLSYRGGFEDLKVGLGVEPISGVLLSGTFTPPLFEASDLSWSVGAEFALGYVKLGATYNSEDALGVSLGASFPRYPGIRFRKPEPKVVEWVPKGRPEEPAPPVFKFAFISFGPSKSKTFYDLLTEIRDLGEHKDVEGVLLDFRGASYSLYQVEEIRAELVKLKEKGLKIVAFSEGYSIGSYYLASVADRIYVVPTGEVILTSGYARTMHIKGTLDKLGIEPDFYRVGEYKSAYEVVNFTEPSKEDREQLEAYLSSIYDEILGAIERDRGIARAEFEKIMNERVIVDADTAKMLGLVDDLCLALDLDSIIKMEFDEKTQRTKLADLKKKQKEVPRAWVESREPAGLPGLAKIALVVAEGSIVTGESGTSPLPIPLIGGKYMGSTTMSEVLEKVKDDKQVKAVVFRINSGGGSALASEIINRALTELAASKPVICSMAGVAGSGGYFIAAPADKIFADATTVTGSIGILGGKFVTKGFNEKLGITRETIKLYPHADMFSPDRPFDEKEAEILQQMMNEGYAEFVGRVAEGRDMSFDEVDSVARGRIWSGPDGVEAGLVDEVGGLMDALEEARRMADLPEDVQVVIYPKPKPMFEWKDGFETSLTIGWQMLPSWLSENLLYLMPYQIEVPVR</sequence>
<keyword evidence="4" id="KW-0378">Hydrolase</keyword>
<keyword evidence="5" id="KW-0720">Serine protease</keyword>
<evidence type="ECO:0000256" key="3">
    <source>
        <dbReference type="ARBA" id="ARBA00022670"/>
    </source>
</evidence>
<dbReference type="InterPro" id="IPR004634">
    <property type="entry name" value="Pept_S49_pIV"/>
</dbReference>
<keyword evidence="6" id="KW-0472">Membrane</keyword>
<dbReference type="NCBIfam" id="TIGR00705">
    <property type="entry name" value="SppA_67K"/>
    <property type="match status" value="1"/>
</dbReference>
<dbReference type="Pfam" id="PF01343">
    <property type="entry name" value="Peptidase_S49"/>
    <property type="match status" value="2"/>
</dbReference>
<evidence type="ECO:0000256" key="6">
    <source>
        <dbReference type="ARBA" id="ARBA00023136"/>
    </source>
</evidence>
<dbReference type="AlphaFoldDB" id="A0A532UQ10"/>
<dbReference type="SUPFAM" id="SSF56935">
    <property type="entry name" value="Porins"/>
    <property type="match status" value="1"/>
</dbReference>
<evidence type="ECO:0000259" key="7">
    <source>
        <dbReference type="Pfam" id="PF01343"/>
    </source>
</evidence>
<keyword evidence="3" id="KW-0645">Protease</keyword>
<accession>A0A532UQ10</accession>
<dbReference type="EMBL" id="NJBO01000037">
    <property type="protein sequence ID" value="TKJ36887.1"/>
    <property type="molecule type" value="Genomic_DNA"/>
</dbReference>
<evidence type="ECO:0000313" key="9">
    <source>
        <dbReference type="Proteomes" id="UP000317778"/>
    </source>
</evidence>
<dbReference type="GO" id="GO:0006465">
    <property type="term" value="P:signal peptide processing"/>
    <property type="evidence" value="ECO:0007669"/>
    <property type="project" value="InterPro"/>
</dbReference>
<dbReference type="InterPro" id="IPR047272">
    <property type="entry name" value="S49_SppA_C"/>
</dbReference>
<comment type="caution">
    <text evidence="8">The sequence shown here is derived from an EMBL/GenBank/DDBJ whole genome shotgun (WGS) entry which is preliminary data.</text>
</comment>